<proteinExistence type="predicted"/>
<protein>
    <submittedName>
        <fullName evidence="1">GrpB family protein</fullName>
    </submittedName>
</protein>
<dbReference type="AlphaFoldDB" id="A0A942UYW9"/>
<dbReference type="PANTHER" id="PTHR34822:SF1">
    <property type="entry name" value="GRPB FAMILY PROTEIN"/>
    <property type="match status" value="1"/>
</dbReference>
<keyword evidence="2" id="KW-1185">Reference proteome</keyword>
<dbReference type="SUPFAM" id="SSF81301">
    <property type="entry name" value="Nucleotidyltransferase"/>
    <property type="match status" value="1"/>
</dbReference>
<dbReference type="Pfam" id="PF04229">
    <property type="entry name" value="GrpB"/>
    <property type="match status" value="1"/>
</dbReference>
<evidence type="ECO:0000313" key="1">
    <source>
        <dbReference type="EMBL" id="MBS4538861.1"/>
    </source>
</evidence>
<reference evidence="1" key="1">
    <citation type="submission" date="2019-12" db="EMBL/GenBank/DDBJ databases">
        <title>Clostridiaceae gen. nov. sp. nov., isolated from sediment in Xinjiang, China.</title>
        <authorList>
            <person name="Zhang R."/>
        </authorList>
    </citation>
    <scope>NUCLEOTIDE SEQUENCE</scope>
    <source>
        <strain evidence="1">D2Q-11</strain>
    </source>
</reference>
<dbReference type="InterPro" id="IPR007344">
    <property type="entry name" value="GrpB/CoaE"/>
</dbReference>
<dbReference type="Gene3D" id="3.30.460.10">
    <property type="entry name" value="Beta Polymerase, domain 2"/>
    <property type="match status" value="1"/>
</dbReference>
<name>A0A942UYW9_9FIRM</name>
<dbReference type="PANTHER" id="PTHR34822">
    <property type="entry name" value="GRPB DOMAIN PROTEIN (AFU_ORTHOLOGUE AFUA_1G01530)"/>
    <property type="match status" value="1"/>
</dbReference>
<sequence>MRKIVVEPYNPKWKEEFDKAKSFYEKLLKDINVEIEHVGSTSVEGLWAKPILDIDIIVRDEEDSKETIKLLESIGYNHIGNLGVEGREALRYNPDNPNINWMEHHLYVCMNGSENLINHLLLREHLRKNKESVKLYGELKQELADKYPNDIDSYIDGKTKLITTILESEGMKLEELERIEKINSK</sequence>
<evidence type="ECO:0000313" key="2">
    <source>
        <dbReference type="Proteomes" id="UP000724672"/>
    </source>
</evidence>
<organism evidence="1 2">
    <name type="scientific">Anaeromonas frigoriresistens</name>
    <dbReference type="NCBI Taxonomy" id="2683708"/>
    <lineage>
        <taxon>Bacteria</taxon>
        <taxon>Bacillati</taxon>
        <taxon>Bacillota</taxon>
        <taxon>Tissierellia</taxon>
        <taxon>Tissierellales</taxon>
        <taxon>Thermohalobacteraceae</taxon>
        <taxon>Anaeromonas</taxon>
    </lineage>
</organism>
<gene>
    <name evidence="1" type="ORF">GOQ27_10320</name>
</gene>
<dbReference type="InterPro" id="IPR043519">
    <property type="entry name" value="NT_sf"/>
</dbReference>
<accession>A0A942UYW9</accession>
<dbReference type="RefSeq" id="WP_203366788.1">
    <property type="nucleotide sequence ID" value="NZ_WSFT01000039.1"/>
</dbReference>
<dbReference type="EMBL" id="WSFT01000039">
    <property type="protein sequence ID" value="MBS4538861.1"/>
    <property type="molecule type" value="Genomic_DNA"/>
</dbReference>
<dbReference type="Proteomes" id="UP000724672">
    <property type="component" value="Unassembled WGS sequence"/>
</dbReference>
<comment type="caution">
    <text evidence="1">The sequence shown here is derived from an EMBL/GenBank/DDBJ whole genome shotgun (WGS) entry which is preliminary data.</text>
</comment>